<keyword evidence="2" id="KW-1185">Reference proteome</keyword>
<dbReference type="KEGG" id="vao:FA707_01140"/>
<dbReference type="RefSeq" id="WP_136952503.1">
    <property type="nucleotide sequence ID" value="NZ_CP039712.1"/>
</dbReference>
<dbReference type="EMBL" id="CP039712">
    <property type="protein sequence ID" value="QCI85657.1"/>
    <property type="molecule type" value="Genomic_DNA"/>
</dbReference>
<reference evidence="1 2" key="1">
    <citation type="submission" date="2019-04" db="EMBL/GenBank/DDBJ databases">
        <title>Vagococcus sp. nov., isolated from faeces of yaks (Bos grunniens).</title>
        <authorList>
            <person name="Ge Y."/>
        </authorList>
    </citation>
    <scope>NUCLEOTIDE SEQUENCE [LARGE SCALE GENOMIC DNA]</scope>
    <source>
        <strain evidence="1 2">MN-17</strain>
    </source>
</reference>
<gene>
    <name evidence="1" type="ORF">FA707_01140</name>
</gene>
<dbReference type="Pfam" id="PF20935">
    <property type="entry name" value="DUF6847"/>
    <property type="match status" value="1"/>
</dbReference>
<evidence type="ECO:0000313" key="2">
    <source>
        <dbReference type="Proteomes" id="UP000298615"/>
    </source>
</evidence>
<dbReference type="OrthoDB" id="3730241at2"/>
<sequence>MKLAEALIEKKALEDKQYELIERFRQSVKIQEGENSFEDCTALLEELENVHQMANELLKKITKTNQLVKIGDKTLVECLIDRKTLATERDSLQKLYHYMTEKDYRISRAEIKTILTMNPVELNKKINHLAKELRMLDAKIQEKNWTVDLMG</sequence>
<organism evidence="1 2">
    <name type="scientific">Vagococcus zengguangii</name>
    <dbReference type="NCBI Taxonomy" id="2571750"/>
    <lineage>
        <taxon>Bacteria</taxon>
        <taxon>Bacillati</taxon>
        <taxon>Bacillota</taxon>
        <taxon>Bacilli</taxon>
        <taxon>Lactobacillales</taxon>
        <taxon>Enterococcaceae</taxon>
        <taxon>Vagococcus</taxon>
    </lineage>
</organism>
<dbReference type="NCBIfam" id="NF038048">
    <property type="entry name" value="DIP1984_fam"/>
    <property type="match status" value="1"/>
</dbReference>
<dbReference type="AlphaFoldDB" id="A0A4D7CT30"/>
<proteinExistence type="predicted"/>
<dbReference type="Proteomes" id="UP000298615">
    <property type="component" value="Chromosome"/>
</dbReference>
<evidence type="ECO:0000313" key="1">
    <source>
        <dbReference type="EMBL" id="QCI85657.1"/>
    </source>
</evidence>
<name>A0A4D7CT30_9ENTE</name>
<accession>A0A4D7CT30</accession>
<dbReference type="InterPro" id="IPR047741">
    <property type="entry name" value="DIP1984-like"/>
</dbReference>
<protein>
    <submittedName>
        <fullName evidence="1">Uncharacterized protein</fullName>
    </submittedName>
</protein>
<dbReference type="Gene3D" id="6.10.320.10">
    <property type="match status" value="1"/>
</dbReference>